<dbReference type="HOGENOM" id="CLU_190247_0_0_1"/>
<accession>B8AYQ3</accession>
<organism evidence="2 3">
    <name type="scientific">Oryza sativa subsp. indica</name>
    <name type="common">Rice</name>
    <dbReference type="NCBI Taxonomy" id="39946"/>
    <lineage>
        <taxon>Eukaryota</taxon>
        <taxon>Viridiplantae</taxon>
        <taxon>Streptophyta</taxon>
        <taxon>Embryophyta</taxon>
        <taxon>Tracheophyta</taxon>
        <taxon>Spermatophyta</taxon>
        <taxon>Magnoliopsida</taxon>
        <taxon>Liliopsida</taxon>
        <taxon>Poales</taxon>
        <taxon>Poaceae</taxon>
        <taxon>BOP clade</taxon>
        <taxon>Oryzoideae</taxon>
        <taxon>Oryzeae</taxon>
        <taxon>Oryzinae</taxon>
        <taxon>Oryza</taxon>
        <taxon>Oryza sativa</taxon>
    </lineage>
</organism>
<feature type="region of interest" description="Disordered" evidence="1">
    <location>
        <begin position="1"/>
        <end position="74"/>
    </location>
</feature>
<gene>
    <name evidence="2" type="ORF">OsI_20122</name>
</gene>
<name>B8AYQ3_ORYSI</name>
<reference evidence="2 3" key="1">
    <citation type="journal article" date="2005" name="PLoS Biol.">
        <title>The genomes of Oryza sativa: a history of duplications.</title>
        <authorList>
            <person name="Yu J."/>
            <person name="Wang J."/>
            <person name="Lin W."/>
            <person name="Li S."/>
            <person name="Li H."/>
            <person name="Zhou J."/>
            <person name="Ni P."/>
            <person name="Dong W."/>
            <person name="Hu S."/>
            <person name="Zeng C."/>
            <person name="Zhang J."/>
            <person name="Zhang Y."/>
            <person name="Li R."/>
            <person name="Xu Z."/>
            <person name="Li S."/>
            <person name="Li X."/>
            <person name="Zheng H."/>
            <person name="Cong L."/>
            <person name="Lin L."/>
            <person name="Yin J."/>
            <person name="Geng J."/>
            <person name="Li G."/>
            <person name="Shi J."/>
            <person name="Liu J."/>
            <person name="Lv H."/>
            <person name="Li J."/>
            <person name="Wang J."/>
            <person name="Deng Y."/>
            <person name="Ran L."/>
            <person name="Shi X."/>
            <person name="Wang X."/>
            <person name="Wu Q."/>
            <person name="Li C."/>
            <person name="Ren X."/>
            <person name="Wang J."/>
            <person name="Wang X."/>
            <person name="Li D."/>
            <person name="Liu D."/>
            <person name="Zhang X."/>
            <person name="Ji Z."/>
            <person name="Zhao W."/>
            <person name="Sun Y."/>
            <person name="Zhang Z."/>
            <person name="Bao J."/>
            <person name="Han Y."/>
            <person name="Dong L."/>
            <person name="Ji J."/>
            <person name="Chen P."/>
            <person name="Wu S."/>
            <person name="Liu J."/>
            <person name="Xiao Y."/>
            <person name="Bu D."/>
            <person name="Tan J."/>
            <person name="Yang L."/>
            <person name="Ye C."/>
            <person name="Zhang J."/>
            <person name="Xu J."/>
            <person name="Zhou Y."/>
            <person name="Yu Y."/>
            <person name="Zhang B."/>
            <person name="Zhuang S."/>
            <person name="Wei H."/>
            <person name="Liu B."/>
            <person name="Lei M."/>
            <person name="Yu H."/>
            <person name="Li Y."/>
            <person name="Xu H."/>
            <person name="Wei S."/>
            <person name="He X."/>
            <person name="Fang L."/>
            <person name="Zhang Z."/>
            <person name="Zhang Y."/>
            <person name="Huang X."/>
            <person name="Su Z."/>
            <person name="Tong W."/>
            <person name="Li J."/>
            <person name="Tong Z."/>
            <person name="Li S."/>
            <person name="Ye J."/>
            <person name="Wang L."/>
            <person name="Fang L."/>
            <person name="Lei T."/>
            <person name="Chen C."/>
            <person name="Chen H."/>
            <person name="Xu Z."/>
            <person name="Li H."/>
            <person name="Huang H."/>
            <person name="Zhang F."/>
            <person name="Xu H."/>
            <person name="Li N."/>
            <person name="Zhao C."/>
            <person name="Li S."/>
            <person name="Dong L."/>
            <person name="Huang Y."/>
            <person name="Li L."/>
            <person name="Xi Y."/>
            <person name="Qi Q."/>
            <person name="Li W."/>
            <person name="Zhang B."/>
            <person name="Hu W."/>
            <person name="Zhang Y."/>
            <person name="Tian X."/>
            <person name="Jiao Y."/>
            <person name="Liang X."/>
            <person name="Jin J."/>
            <person name="Gao L."/>
            <person name="Zheng W."/>
            <person name="Hao B."/>
            <person name="Liu S."/>
            <person name="Wang W."/>
            <person name="Yuan L."/>
            <person name="Cao M."/>
            <person name="McDermott J."/>
            <person name="Samudrala R."/>
            <person name="Wang J."/>
            <person name="Wong G.K."/>
            <person name="Yang H."/>
        </authorList>
    </citation>
    <scope>NUCLEOTIDE SEQUENCE [LARGE SCALE GENOMIC DNA]</scope>
    <source>
        <strain evidence="3">cv. 93-11</strain>
    </source>
</reference>
<dbReference type="Gramene" id="BGIOSGA019939-TA">
    <property type="protein sequence ID" value="BGIOSGA019939-PA"/>
    <property type="gene ID" value="BGIOSGA019939"/>
</dbReference>
<evidence type="ECO:0000313" key="2">
    <source>
        <dbReference type="EMBL" id="EEC79299.1"/>
    </source>
</evidence>
<evidence type="ECO:0000256" key="1">
    <source>
        <dbReference type="SAM" id="MobiDB-lite"/>
    </source>
</evidence>
<evidence type="ECO:0000313" key="3">
    <source>
        <dbReference type="Proteomes" id="UP000007015"/>
    </source>
</evidence>
<protein>
    <submittedName>
        <fullName evidence="2">Uncharacterized protein</fullName>
    </submittedName>
</protein>
<feature type="compositionally biased region" description="Low complexity" evidence="1">
    <location>
        <begin position="1"/>
        <end position="13"/>
    </location>
</feature>
<dbReference type="Proteomes" id="UP000007015">
    <property type="component" value="Chromosome 5"/>
</dbReference>
<dbReference type="EMBL" id="CM000130">
    <property type="protein sequence ID" value="EEC79299.1"/>
    <property type="molecule type" value="Genomic_DNA"/>
</dbReference>
<sequence>MTPSTCSPGSPGPAVAPHTIQGPRRRAGPSSPTSPDHAPIQAESAVGSIPIEGASPSSPPVTGDSIHCSGRNATHEVGAPSVNLACSS</sequence>
<keyword evidence="3" id="KW-1185">Reference proteome</keyword>
<dbReference type="AlphaFoldDB" id="B8AYQ3"/>
<proteinExistence type="predicted"/>